<evidence type="ECO:0000256" key="8">
    <source>
        <dbReference type="ARBA" id="ARBA00022679"/>
    </source>
</evidence>
<dbReference type="InterPro" id="IPR001783">
    <property type="entry name" value="Lumazine-bd"/>
</dbReference>
<dbReference type="SUPFAM" id="SSF63380">
    <property type="entry name" value="Riboflavin synthase domain-like"/>
    <property type="match status" value="2"/>
</dbReference>
<dbReference type="Proteomes" id="UP000242849">
    <property type="component" value="Unassembled WGS sequence"/>
</dbReference>
<dbReference type="PANTHER" id="PTHR21098">
    <property type="entry name" value="RIBOFLAVIN SYNTHASE ALPHA CHAIN"/>
    <property type="match status" value="1"/>
</dbReference>
<dbReference type="CDD" id="cd00402">
    <property type="entry name" value="Riboflavin_synthase_like"/>
    <property type="match status" value="1"/>
</dbReference>
<evidence type="ECO:0000256" key="6">
    <source>
        <dbReference type="ARBA" id="ARBA00013950"/>
    </source>
</evidence>
<keyword evidence="8" id="KW-0808">Transferase</keyword>
<comment type="catalytic activity">
    <reaction evidence="1">
        <text>2 6,7-dimethyl-8-(1-D-ribityl)lumazine + H(+) = 5-amino-6-(D-ribitylamino)uracil + riboflavin</text>
        <dbReference type="Rhea" id="RHEA:20772"/>
        <dbReference type="ChEBI" id="CHEBI:15378"/>
        <dbReference type="ChEBI" id="CHEBI:15934"/>
        <dbReference type="ChEBI" id="CHEBI:57986"/>
        <dbReference type="ChEBI" id="CHEBI:58201"/>
        <dbReference type="EC" id="2.5.1.9"/>
    </reaction>
</comment>
<evidence type="ECO:0000256" key="11">
    <source>
        <dbReference type="PROSITE-ProRule" id="PRU00524"/>
    </source>
</evidence>
<dbReference type="STRING" id="53406.SAMN05421553_0915"/>
<evidence type="ECO:0000259" key="12">
    <source>
        <dbReference type="PROSITE" id="PS51177"/>
    </source>
</evidence>
<dbReference type="OrthoDB" id="9788537at2"/>
<name>A0A1H4SU04_PSEAG</name>
<evidence type="ECO:0000256" key="1">
    <source>
        <dbReference type="ARBA" id="ARBA00000968"/>
    </source>
</evidence>
<comment type="pathway">
    <text evidence="3">Cofactor biosynthesis; riboflavin biosynthesis; riboflavin from 2-hydroxy-3-oxobutyl phosphate and 5-amino-6-(D-ribitylamino)uracil: step 2/2.</text>
</comment>
<dbReference type="AlphaFoldDB" id="A0A1H4SU04"/>
<dbReference type="InterPro" id="IPR017938">
    <property type="entry name" value="Riboflavin_synthase-like_b-brl"/>
</dbReference>
<comment type="function">
    <text evidence="2">Catalyzes the dismutation of two molecules of 6,7-dimethyl-8-ribityllumazine, resulting in the formation of riboflavin and 5-amino-6-(D-ribitylamino)uracil.</text>
</comment>
<evidence type="ECO:0000256" key="9">
    <source>
        <dbReference type="ARBA" id="ARBA00022737"/>
    </source>
</evidence>
<dbReference type="GO" id="GO:0004746">
    <property type="term" value="F:riboflavin synthase activity"/>
    <property type="evidence" value="ECO:0007669"/>
    <property type="project" value="UniProtKB-UniRule"/>
</dbReference>
<dbReference type="RefSeq" id="WP_090377249.1">
    <property type="nucleotide sequence ID" value="NZ_CP156749.1"/>
</dbReference>
<dbReference type="GO" id="GO:0009231">
    <property type="term" value="P:riboflavin biosynthetic process"/>
    <property type="evidence" value="ECO:0007669"/>
    <property type="project" value="UniProtKB-KW"/>
</dbReference>
<dbReference type="FunFam" id="2.40.30.20:FF:000003">
    <property type="entry name" value="Riboflavin synthase, alpha subunit"/>
    <property type="match status" value="1"/>
</dbReference>
<keyword evidence="9" id="KW-0677">Repeat</keyword>
<dbReference type="PANTHER" id="PTHR21098:SF12">
    <property type="entry name" value="RIBOFLAVIN SYNTHASE"/>
    <property type="match status" value="1"/>
</dbReference>
<evidence type="ECO:0000256" key="4">
    <source>
        <dbReference type="ARBA" id="ARBA00011233"/>
    </source>
</evidence>
<gene>
    <name evidence="13" type="ORF">SAMN05421553_0915</name>
</gene>
<dbReference type="NCBIfam" id="TIGR00187">
    <property type="entry name" value="ribE"/>
    <property type="match status" value="1"/>
</dbReference>
<evidence type="ECO:0000313" key="13">
    <source>
        <dbReference type="EMBL" id="SEC47540.1"/>
    </source>
</evidence>
<evidence type="ECO:0000256" key="7">
    <source>
        <dbReference type="ARBA" id="ARBA00022619"/>
    </source>
</evidence>
<feature type="domain" description="Lumazine-binding" evidence="12">
    <location>
        <begin position="1"/>
        <end position="97"/>
    </location>
</feature>
<dbReference type="Pfam" id="PF00677">
    <property type="entry name" value="Lum_binding"/>
    <property type="match status" value="2"/>
</dbReference>
<keyword evidence="14" id="KW-1185">Reference proteome</keyword>
<dbReference type="PIRSF" id="PIRSF000498">
    <property type="entry name" value="Riboflavin_syn_A"/>
    <property type="match status" value="1"/>
</dbReference>
<dbReference type="NCBIfam" id="NF009566">
    <property type="entry name" value="PRK13020.1"/>
    <property type="match status" value="1"/>
</dbReference>
<dbReference type="PROSITE" id="PS51177">
    <property type="entry name" value="LUMAZINE_BIND"/>
    <property type="match status" value="2"/>
</dbReference>
<dbReference type="EC" id="2.5.1.9" evidence="5 10"/>
<keyword evidence="7" id="KW-0686">Riboflavin biosynthesis</keyword>
<accession>A0A1H4SU04</accession>
<dbReference type="InterPro" id="IPR026017">
    <property type="entry name" value="Lumazine-bd_dom"/>
</dbReference>
<proteinExistence type="predicted"/>
<organism evidence="13 14">
    <name type="scientific">Pseudomonas anguilliseptica</name>
    <dbReference type="NCBI Taxonomy" id="53406"/>
    <lineage>
        <taxon>Bacteria</taxon>
        <taxon>Pseudomonadati</taxon>
        <taxon>Pseudomonadota</taxon>
        <taxon>Gammaproteobacteria</taxon>
        <taxon>Pseudomonadales</taxon>
        <taxon>Pseudomonadaceae</taxon>
        <taxon>Pseudomonas</taxon>
    </lineage>
</organism>
<feature type="repeat" description="Lumazine-binding" evidence="11">
    <location>
        <begin position="98"/>
        <end position="194"/>
    </location>
</feature>
<dbReference type="EMBL" id="FNSC01000001">
    <property type="protein sequence ID" value="SEC47540.1"/>
    <property type="molecule type" value="Genomic_DNA"/>
</dbReference>
<protein>
    <recommendedName>
        <fullName evidence="6 10">Riboflavin synthase</fullName>
        <ecNumber evidence="5 10">2.5.1.9</ecNumber>
    </recommendedName>
</protein>
<feature type="domain" description="Lumazine-binding" evidence="12">
    <location>
        <begin position="98"/>
        <end position="194"/>
    </location>
</feature>
<evidence type="ECO:0000256" key="3">
    <source>
        <dbReference type="ARBA" id="ARBA00004887"/>
    </source>
</evidence>
<evidence type="ECO:0000256" key="2">
    <source>
        <dbReference type="ARBA" id="ARBA00002803"/>
    </source>
</evidence>
<comment type="subunit">
    <text evidence="4">Homotrimer.</text>
</comment>
<evidence type="ECO:0000256" key="5">
    <source>
        <dbReference type="ARBA" id="ARBA00012827"/>
    </source>
</evidence>
<dbReference type="FunFam" id="2.40.30.20:FF:000004">
    <property type="entry name" value="Riboflavin synthase, alpha subunit"/>
    <property type="match status" value="1"/>
</dbReference>
<dbReference type="InterPro" id="IPR023366">
    <property type="entry name" value="ATP_synth_asu-like_sf"/>
</dbReference>
<evidence type="ECO:0000256" key="10">
    <source>
        <dbReference type="NCBIfam" id="TIGR00187"/>
    </source>
</evidence>
<feature type="repeat" description="Lumazine-binding" evidence="11">
    <location>
        <begin position="1"/>
        <end position="97"/>
    </location>
</feature>
<reference evidence="14" key="1">
    <citation type="submission" date="2016-10" db="EMBL/GenBank/DDBJ databases">
        <authorList>
            <person name="Varghese N."/>
            <person name="Submissions S."/>
        </authorList>
    </citation>
    <scope>NUCLEOTIDE SEQUENCE [LARGE SCALE GENOMIC DNA]</scope>
    <source>
        <strain evidence="14">DSM 12111</strain>
    </source>
</reference>
<dbReference type="Gene3D" id="2.40.30.20">
    <property type="match status" value="2"/>
</dbReference>
<dbReference type="NCBIfam" id="NF006767">
    <property type="entry name" value="PRK09289.1"/>
    <property type="match status" value="1"/>
</dbReference>
<sequence length="220" mass="23267">MFTGIVEAIGSIRALTPKGGDVRVYVETGKLDLGDVKLGDSIAVNGVCLTAVELPGDGFWADVSRETLAHTAFISLKAGSKVNLEKALTPTSRLGGHLVSGHVDGVGEVVARADNARAVQFTIRAPRELAKYIAHKGSITVDGTSLTVNAVNGAEFELTIVPHTLAETIMVDYRPGSQVNLEVDLLARYLERLLLGDKAAEPKASGMTASFLAEHGYLNK</sequence>
<evidence type="ECO:0000313" key="14">
    <source>
        <dbReference type="Proteomes" id="UP000242849"/>
    </source>
</evidence>